<dbReference type="EMBL" id="JBBXMP010000002">
    <property type="protein sequence ID" value="KAL0072100.1"/>
    <property type="molecule type" value="Genomic_DNA"/>
</dbReference>
<organism evidence="1 2">
    <name type="scientific">Marasmius tenuissimus</name>
    <dbReference type="NCBI Taxonomy" id="585030"/>
    <lineage>
        <taxon>Eukaryota</taxon>
        <taxon>Fungi</taxon>
        <taxon>Dikarya</taxon>
        <taxon>Basidiomycota</taxon>
        <taxon>Agaricomycotina</taxon>
        <taxon>Agaricomycetes</taxon>
        <taxon>Agaricomycetidae</taxon>
        <taxon>Agaricales</taxon>
        <taxon>Marasmiineae</taxon>
        <taxon>Marasmiaceae</taxon>
        <taxon>Marasmius</taxon>
    </lineage>
</organism>
<protein>
    <submittedName>
        <fullName evidence="1">Uncharacterized protein</fullName>
    </submittedName>
</protein>
<reference evidence="1 2" key="1">
    <citation type="submission" date="2024-05" db="EMBL/GenBank/DDBJ databases">
        <title>A draft genome resource for the thread blight pathogen Marasmius tenuissimus strain MS-2.</title>
        <authorList>
            <person name="Yulfo-Soto G.E."/>
            <person name="Baruah I.K."/>
            <person name="Amoako-Attah I."/>
            <person name="Bukari Y."/>
            <person name="Meinhardt L.W."/>
            <person name="Bailey B.A."/>
            <person name="Cohen S.P."/>
        </authorList>
    </citation>
    <scope>NUCLEOTIDE SEQUENCE [LARGE SCALE GENOMIC DNA]</scope>
    <source>
        <strain evidence="1 2">MS-2</strain>
    </source>
</reference>
<keyword evidence="2" id="KW-1185">Reference proteome</keyword>
<gene>
    <name evidence="1" type="ORF">AAF712_001023</name>
</gene>
<evidence type="ECO:0000313" key="2">
    <source>
        <dbReference type="Proteomes" id="UP001437256"/>
    </source>
</evidence>
<sequence>MRKRPDFADVVLVMKPPPSPLPAPKLQAVEDLGTIGLFELKIDRLLVNHLTTAMMFSAQTAIATTFLALSALEASALPHYRRACDVTLDQLNEITNGKTCEASKFPEECRTAEQALPHINKAFADFGINTVGEKAGLLSLMTFETGDFEFNINHFPGRPGQGTRNMMMFPFVYQYAVDTPSTSEQALSLAGPDPNSPSITNDTMNAVRALVLGDELSFASASWFYKSSGPEKKGCTEDAAVVQGLQAGTIEGWSEYITKCVGTTVTPERQEGFEKALNALSKA</sequence>
<name>A0ABR3AF51_9AGAR</name>
<comment type="caution">
    <text evidence="1">The sequence shown here is derived from an EMBL/GenBank/DDBJ whole genome shotgun (WGS) entry which is preliminary data.</text>
</comment>
<dbReference type="Proteomes" id="UP001437256">
    <property type="component" value="Unassembled WGS sequence"/>
</dbReference>
<proteinExistence type="predicted"/>
<accession>A0ABR3AF51</accession>
<evidence type="ECO:0000313" key="1">
    <source>
        <dbReference type="EMBL" id="KAL0072100.1"/>
    </source>
</evidence>